<dbReference type="InterPro" id="IPR036770">
    <property type="entry name" value="Ankyrin_rpt-contain_sf"/>
</dbReference>
<comment type="caution">
    <text evidence="1">The sequence shown here is derived from an EMBL/GenBank/DDBJ whole genome shotgun (WGS) entry which is preliminary data.</text>
</comment>
<dbReference type="SUPFAM" id="SSF48403">
    <property type="entry name" value="Ankyrin repeat"/>
    <property type="match status" value="1"/>
</dbReference>
<accession>D3BTB6</accession>
<dbReference type="STRING" id="670386.D3BTB6"/>
<protein>
    <recommendedName>
        <fullName evidence="3">Ankyrin repeat protein</fullName>
    </recommendedName>
</protein>
<dbReference type="PANTHER" id="PTHR46586:SF3">
    <property type="entry name" value="ANKYRIN REPEAT-CONTAINING PROTEIN"/>
    <property type="match status" value="1"/>
</dbReference>
<dbReference type="GeneID" id="31366877"/>
<dbReference type="PANTHER" id="PTHR46586">
    <property type="entry name" value="ANKYRIN REPEAT-CONTAINING PROTEIN"/>
    <property type="match status" value="1"/>
</dbReference>
<name>D3BTB6_HETP5</name>
<proteinExistence type="predicted"/>
<dbReference type="InterPro" id="IPR002110">
    <property type="entry name" value="Ankyrin_rpt"/>
</dbReference>
<dbReference type="EMBL" id="ADBJ01000056">
    <property type="protein sequence ID" value="EFA75333.1"/>
    <property type="molecule type" value="Genomic_DNA"/>
</dbReference>
<evidence type="ECO:0008006" key="3">
    <source>
        <dbReference type="Google" id="ProtNLM"/>
    </source>
</evidence>
<evidence type="ECO:0000313" key="2">
    <source>
        <dbReference type="Proteomes" id="UP000001396"/>
    </source>
</evidence>
<gene>
    <name evidence="1" type="ORF">PPL_11409</name>
</gene>
<dbReference type="Pfam" id="PF12796">
    <property type="entry name" value="Ank_2"/>
    <property type="match status" value="1"/>
</dbReference>
<dbReference type="RefSeq" id="XP_020427467.1">
    <property type="nucleotide sequence ID" value="XM_020582164.1"/>
</dbReference>
<dbReference type="SMART" id="SM00248">
    <property type="entry name" value="ANK"/>
    <property type="match status" value="4"/>
</dbReference>
<reference evidence="1 2" key="1">
    <citation type="journal article" date="2011" name="Genome Res.">
        <title>Phylogeny-wide analysis of social amoeba genomes highlights ancient origins for complex intercellular communication.</title>
        <authorList>
            <person name="Heidel A.J."/>
            <person name="Lawal H.M."/>
            <person name="Felder M."/>
            <person name="Schilde C."/>
            <person name="Helps N.R."/>
            <person name="Tunggal B."/>
            <person name="Rivero F."/>
            <person name="John U."/>
            <person name="Schleicher M."/>
            <person name="Eichinger L."/>
            <person name="Platzer M."/>
            <person name="Noegel A.A."/>
            <person name="Schaap P."/>
            <person name="Gloeckner G."/>
        </authorList>
    </citation>
    <scope>NUCLEOTIDE SEQUENCE [LARGE SCALE GENOMIC DNA]</scope>
    <source>
        <strain evidence="2">ATCC 26659 / Pp 5 / PN500</strain>
    </source>
</reference>
<dbReference type="Gene3D" id="1.25.40.20">
    <property type="entry name" value="Ankyrin repeat-containing domain"/>
    <property type="match status" value="1"/>
</dbReference>
<sequence>MQKDKYLQIFNNCVLSKLIFKHVKSINNVISKNSSARFRWSDLIKLPYVMAGNFYLNELKQYYADHSIYPHLDETFRAIFKSKNLEALKYLVSLVKPISRTKYITANFDSILCSAAEYGSLEIVKYICTEFEKKRLNYYQALIKAPFSGDIEIVKYLNEQLDACDQSRICRDYDYETGVVFDSAAKMGRIDMIELLTESRSDDRENCNMYYGAIQGGHLHVVQYLIDIGEPTSLFPNMDYGTLFDYSIYCNQLEIAKLLYHNNMRQSSRTAIDFAASHGNIECLKWLHENTTVSASVKAMDNAAYNNNLEVLKWLQQHRTEGCSQSVLDVVCTKGYTDVTRWLHENQPIVYQCSQPIYWAITNGHLELSKWLLENRTERPTTSAIDFAAPSTDTWIALNG</sequence>
<dbReference type="InParanoid" id="D3BTB6"/>
<evidence type="ECO:0000313" key="1">
    <source>
        <dbReference type="EMBL" id="EFA75333.1"/>
    </source>
</evidence>
<organism evidence="1 2">
    <name type="scientific">Heterostelium pallidum (strain ATCC 26659 / Pp 5 / PN500)</name>
    <name type="common">Cellular slime mold</name>
    <name type="synonym">Polysphondylium pallidum</name>
    <dbReference type="NCBI Taxonomy" id="670386"/>
    <lineage>
        <taxon>Eukaryota</taxon>
        <taxon>Amoebozoa</taxon>
        <taxon>Evosea</taxon>
        <taxon>Eumycetozoa</taxon>
        <taxon>Dictyostelia</taxon>
        <taxon>Acytosteliales</taxon>
        <taxon>Acytosteliaceae</taxon>
        <taxon>Heterostelium</taxon>
    </lineage>
</organism>
<keyword evidence="2" id="KW-1185">Reference proteome</keyword>
<dbReference type="InterPro" id="IPR052050">
    <property type="entry name" value="SecEffector_AnkRepeat"/>
</dbReference>
<dbReference type="Pfam" id="PF13637">
    <property type="entry name" value="Ank_4"/>
    <property type="match status" value="1"/>
</dbReference>
<dbReference type="Proteomes" id="UP000001396">
    <property type="component" value="Unassembled WGS sequence"/>
</dbReference>
<dbReference type="AlphaFoldDB" id="D3BTB6"/>